<proteinExistence type="predicted"/>
<dbReference type="RefSeq" id="WP_014792968.1">
    <property type="nucleotide sequence ID" value="NC_018017.1"/>
</dbReference>
<dbReference type="KEGG" id="ddh:Desde_1043"/>
<evidence type="ECO:0000313" key="1">
    <source>
        <dbReference type="EMBL" id="AFL99476.1"/>
    </source>
</evidence>
<keyword evidence="2" id="KW-1185">Reference proteome</keyword>
<gene>
    <name evidence="1" type="ordered locus">Desde_1043</name>
</gene>
<accession>I4A692</accession>
<sequence>MQNPIPTRLTVKQAAAISKMGAQFIRVGMQRELFPFGSAVKLSSKWTYHIPFLPFCEYVGIEPEKALEIINLSEEATA</sequence>
<dbReference type="HOGENOM" id="CLU_186196_1_0_9"/>
<dbReference type="Proteomes" id="UP000006053">
    <property type="component" value="Chromosome"/>
</dbReference>
<dbReference type="STRING" id="756499.Desde_1043"/>
<dbReference type="OrthoDB" id="2063024at2"/>
<protein>
    <submittedName>
        <fullName evidence="1">Uncharacterized protein</fullName>
    </submittedName>
</protein>
<reference evidence="1 2" key="2">
    <citation type="journal article" date="2015" name="J. Bacteriol.">
        <title>Genomic, proteomic, and biochemical analysis of the organohalide respiratory pathway in Desulfitobacterium dehalogenans.</title>
        <authorList>
            <person name="Kruse T."/>
            <person name="van de Pas B.A."/>
            <person name="Atteia A."/>
            <person name="Krab K."/>
            <person name="Hagen W.R."/>
            <person name="Goodwin L."/>
            <person name="Chain P."/>
            <person name="Boeren S."/>
            <person name="Maphosa F."/>
            <person name="Schraa G."/>
            <person name="de Vos W.M."/>
            <person name="van der Oost J."/>
            <person name="Smidt H."/>
            <person name="Stams A.J."/>
        </authorList>
    </citation>
    <scope>NUCLEOTIDE SEQUENCE [LARGE SCALE GENOMIC DNA]</scope>
    <source>
        <strain evidence="2">ATCC 51507 / DSM 9161 / JW/IU-DC1</strain>
    </source>
</reference>
<name>I4A692_DESDJ</name>
<organism evidence="1 2">
    <name type="scientific">Desulfitobacterium dehalogenans (strain ATCC 51507 / DSM 9161 / JW/IU-DC1)</name>
    <dbReference type="NCBI Taxonomy" id="756499"/>
    <lineage>
        <taxon>Bacteria</taxon>
        <taxon>Bacillati</taxon>
        <taxon>Bacillota</taxon>
        <taxon>Clostridia</taxon>
        <taxon>Eubacteriales</taxon>
        <taxon>Desulfitobacteriaceae</taxon>
        <taxon>Desulfitobacterium</taxon>
    </lineage>
</organism>
<evidence type="ECO:0000313" key="2">
    <source>
        <dbReference type="Proteomes" id="UP000006053"/>
    </source>
</evidence>
<dbReference type="AlphaFoldDB" id="I4A692"/>
<dbReference type="EMBL" id="CP003348">
    <property type="protein sequence ID" value="AFL99476.1"/>
    <property type="molecule type" value="Genomic_DNA"/>
</dbReference>
<reference evidence="2" key="1">
    <citation type="submission" date="2012-06" db="EMBL/GenBank/DDBJ databases">
        <title>Complete sequence of Desulfitobacterium dehalogenans ATCC 51507.</title>
        <authorList>
            <person name="Lucas S."/>
            <person name="Han J."/>
            <person name="Lapidus A."/>
            <person name="Cheng J.-F."/>
            <person name="Goodwin L."/>
            <person name="Pitluck S."/>
            <person name="Peters L."/>
            <person name="Ovchinnikova G."/>
            <person name="Teshima H."/>
            <person name="Detter J.C."/>
            <person name="Han C."/>
            <person name="Tapia R."/>
            <person name="Land M."/>
            <person name="Hauser L."/>
            <person name="Kyrpides N."/>
            <person name="Ivanova N."/>
            <person name="Pagani I."/>
            <person name="Kruse T."/>
            <person name="de Vos W.M."/>
            <person name="Smidt H."/>
            <person name="Woyke T."/>
        </authorList>
    </citation>
    <scope>NUCLEOTIDE SEQUENCE [LARGE SCALE GENOMIC DNA]</scope>
    <source>
        <strain evidence="2">ATCC 51507 / DSM 9161 / JW/IU-DC1</strain>
    </source>
</reference>